<reference evidence="2" key="1">
    <citation type="submission" date="2016-04" db="EMBL/GenBank/DDBJ databases">
        <title>Complete Genome Sequences of Twelve Strains of a Stable Defined Moderately Diverse Mouse Microbiota 2 (sDMDMm2).</title>
        <authorList>
            <person name="Uchimura Y."/>
            <person name="Wyss M."/>
            <person name="Brugiroux S."/>
            <person name="Limenitakis J.P."/>
            <person name="Stecher B."/>
            <person name="McCoy K.D."/>
            <person name="Macpherson A.J."/>
        </authorList>
    </citation>
    <scope>NUCLEOTIDE SEQUENCE [LARGE SCALE GENOMIC DNA]</scope>
    <source>
        <strain evidence="2">I48</strain>
    </source>
</reference>
<accession>A0A1C7H2C1</accession>
<dbReference type="KEGG" id="bcae:A4V03_17060"/>
<sequence>MITTEEIATRIYAMLQASEVKNFISGVIDYERNDYTKEDVIIVPHTIDGEASVRYGQINVNIHVPDKVIAKGKGKAVYRTHFKRLIEIRAKVVEVLKNHYESGKGYNWNIGRFNPPIKEKDQNEHFVSLALELTVREKSINQ</sequence>
<dbReference type="EMBL" id="CP015401">
    <property type="protein sequence ID" value="ANU59048.1"/>
    <property type="molecule type" value="Genomic_DNA"/>
</dbReference>
<dbReference type="GeneID" id="82188850"/>
<evidence type="ECO:0000313" key="2">
    <source>
        <dbReference type="Proteomes" id="UP000092631"/>
    </source>
</evidence>
<dbReference type="AlphaFoldDB" id="A0A1C7H2C1"/>
<gene>
    <name evidence="1" type="ORF">A4V03_17060</name>
</gene>
<name>A0A1C7H2C1_9BACE</name>
<dbReference type="OrthoDB" id="1092279at2"/>
<evidence type="ECO:0000313" key="1">
    <source>
        <dbReference type="EMBL" id="ANU59048.1"/>
    </source>
</evidence>
<dbReference type="RefSeq" id="WP_024986350.1">
    <property type="nucleotide sequence ID" value="NZ_CAJTCC010000002.1"/>
</dbReference>
<protein>
    <submittedName>
        <fullName evidence="1">Uncharacterized protein</fullName>
    </submittedName>
</protein>
<keyword evidence="2" id="KW-1185">Reference proteome</keyword>
<organism evidence="1 2">
    <name type="scientific">Bacteroides caecimuris</name>
    <dbReference type="NCBI Taxonomy" id="1796613"/>
    <lineage>
        <taxon>Bacteria</taxon>
        <taxon>Pseudomonadati</taxon>
        <taxon>Bacteroidota</taxon>
        <taxon>Bacteroidia</taxon>
        <taxon>Bacteroidales</taxon>
        <taxon>Bacteroidaceae</taxon>
        <taxon>Bacteroides</taxon>
    </lineage>
</organism>
<dbReference type="Proteomes" id="UP000092631">
    <property type="component" value="Chromosome"/>
</dbReference>
<proteinExistence type="predicted"/>